<dbReference type="EMBL" id="VSRR010003191">
    <property type="protein sequence ID" value="MPC35064.1"/>
    <property type="molecule type" value="Genomic_DNA"/>
</dbReference>
<sequence length="185" mass="20326">MSFGPLYEYYSNSCPGTTQHIHNKAQQLSLIYCSHFIMRLALSFSSQPRALVSSSTVCTRSPPNTVSLSREPKLPTALRLMRTLGVWRVTSSAILAKGYTCRITISNYLTLGRLTQHRHGSLNYCSLHLVSIVPSATQRAGSRGKGATINVLCVDHLQLALLMQQPQEVVSSVGLVVHSWAQVLS</sequence>
<accession>A0A5B7ERS4</accession>
<protein>
    <submittedName>
        <fullName evidence="1">Uncharacterized protein</fullName>
    </submittedName>
</protein>
<dbReference type="Proteomes" id="UP000324222">
    <property type="component" value="Unassembled WGS sequence"/>
</dbReference>
<dbReference type="AlphaFoldDB" id="A0A5B7ERS4"/>
<evidence type="ECO:0000313" key="1">
    <source>
        <dbReference type="EMBL" id="MPC35064.1"/>
    </source>
</evidence>
<gene>
    <name evidence="1" type="ORF">E2C01_028474</name>
</gene>
<name>A0A5B7ERS4_PORTR</name>
<reference evidence="1 2" key="1">
    <citation type="submission" date="2019-05" db="EMBL/GenBank/DDBJ databases">
        <title>Another draft genome of Portunus trituberculatus and its Hox gene families provides insights of decapod evolution.</title>
        <authorList>
            <person name="Jeong J.-H."/>
            <person name="Song I."/>
            <person name="Kim S."/>
            <person name="Choi T."/>
            <person name="Kim D."/>
            <person name="Ryu S."/>
            <person name="Kim W."/>
        </authorList>
    </citation>
    <scope>NUCLEOTIDE SEQUENCE [LARGE SCALE GENOMIC DNA]</scope>
    <source>
        <tissue evidence="1">Muscle</tissue>
    </source>
</reference>
<evidence type="ECO:0000313" key="2">
    <source>
        <dbReference type="Proteomes" id="UP000324222"/>
    </source>
</evidence>
<proteinExistence type="predicted"/>
<comment type="caution">
    <text evidence="1">The sequence shown here is derived from an EMBL/GenBank/DDBJ whole genome shotgun (WGS) entry which is preliminary data.</text>
</comment>
<organism evidence="1 2">
    <name type="scientific">Portunus trituberculatus</name>
    <name type="common">Swimming crab</name>
    <name type="synonym">Neptunus trituberculatus</name>
    <dbReference type="NCBI Taxonomy" id="210409"/>
    <lineage>
        <taxon>Eukaryota</taxon>
        <taxon>Metazoa</taxon>
        <taxon>Ecdysozoa</taxon>
        <taxon>Arthropoda</taxon>
        <taxon>Crustacea</taxon>
        <taxon>Multicrustacea</taxon>
        <taxon>Malacostraca</taxon>
        <taxon>Eumalacostraca</taxon>
        <taxon>Eucarida</taxon>
        <taxon>Decapoda</taxon>
        <taxon>Pleocyemata</taxon>
        <taxon>Brachyura</taxon>
        <taxon>Eubrachyura</taxon>
        <taxon>Portunoidea</taxon>
        <taxon>Portunidae</taxon>
        <taxon>Portuninae</taxon>
        <taxon>Portunus</taxon>
    </lineage>
</organism>
<keyword evidence="2" id="KW-1185">Reference proteome</keyword>